<feature type="region of interest" description="Disordered" evidence="1">
    <location>
        <begin position="181"/>
        <end position="211"/>
    </location>
</feature>
<keyword evidence="3" id="KW-1185">Reference proteome</keyword>
<name>A0A5C3MA17_9AGAR</name>
<dbReference type="OrthoDB" id="2527272at2759"/>
<dbReference type="Proteomes" id="UP000308652">
    <property type="component" value="Unassembled WGS sequence"/>
</dbReference>
<accession>A0A5C3MA17</accession>
<organism evidence="2 3">
    <name type="scientific">Crucibulum laeve</name>
    <dbReference type="NCBI Taxonomy" id="68775"/>
    <lineage>
        <taxon>Eukaryota</taxon>
        <taxon>Fungi</taxon>
        <taxon>Dikarya</taxon>
        <taxon>Basidiomycota</taxon>
        <taxon>Agaricomycotina</taxon>
        <taxon>Agaricomycetes</taxon>
        <taxon>Agaricomycetidae</taxon>
        <taxon>Agaricales</taxon>
        <taxon>Agaricineae</taxon>
        <taxon>Nidulariaceae</taxon>
        <taxon>Crucibulum</taxon>
    </lineage>
</organism>
<sequence>MLCCPGEGTLWESYIERPHQPHDIPTQEPEQCKNYFSAVIIALTKFDKSESLTKILAWLEEIYPTEASRPAYICIDKACLVLRSAVVNGDWDDVLCCWWCNPAPANGSAPNLVVGERDNNGNLAAKRAFNTQACEQLNSWLGGFESILKRMTQGNFNWFIHTMLFYHIQYVIQKQQEAQKRAQRREERAIRRAEGRNNDDEDSTGDEEDNL</sequence>
<feature type="compositionally biased region" description="Basic and acidic residues" evidence="1">
    <location>
        <begin position="181"/>
        <end position="198"/>
    </location>
</feature>
<evidence type="ECO:0000313" key="3">
    <source>
        <dbReference type="Proteomes" id="UP000308652"/>
    </source>
</evidence>
<reference evidence="2 3" key="1">
    <citation type="journal article" date="2019" name="Nat. Ecol. Evol.">
        <title>Megaphylogeny resolves global patterns of mushroom evolution.</title>
        <authorList>
            <person name="Varga T."/>
            <person name="Krizsan K."/>
            <person name="Foldi C."/>
            <person name="Dima B."/>
            <person name="Sanchez-Garcia M."/>
            <person name="Sanchez-Ramirez S."/>
            <person name="Szollosi G.J."/>
            <person name="Szarkandi J.G."/>
            <person name="Papp V."/>
            <person name="Albert L."/>
            <person name="Andreopoulos W."/>
            <person name="Angelini C."/>
            <person name="Antonin V."/>
            <person name="Barry K.W."/>
            <person name="Bougher N.L."/>
            <person name="Buchanan P."/>
            <person name="Buyck B."/>
            <person name="Bense V."/>
            <person name="Catcheside P."/>
            <person name="Chovatia M."/>
            <person name="Cooper J."/>
            <person name="Damon W."/>
            <person name="Desjardin D."/>
            <person name="Finy P."/>
            <person name="Geml J."/>
            <person name="Haridas S."/>
            <person name="Hughes K."/>
            <person name="Justo A."/>
            <person name="Karasinski D."/>
            <person name="Kautmanova I."/>
            <person name="Kiss B."/>
            <person name="Kocsube S."/>
            <person name="Kotiranta H."/>
            <person name="LaButti K.M."/>
            <person name="Lechner B.E."/>
            <person name="Liimatainen K."/>
            <person name="Lipzen A."/>
            <person name="Lukacs Z."/>
            <person name="Mihaltcheva S."/>
            <person name="Morgado L.N."/>
            <person name="Niskanen T."/>
            <person name="Noordeloos M.E."/>
            <person name="Ohm R.A."/>
            <person name="Ortiz-Santana B."/>
            <person name="Ovrebo C."/>
            <person name="Racz N."/>
            <person name="Riley R."/>
            <person name="Savchenko A."/>
            <person name="Shiryaev A."/>
            <person name="Soop K."/>
            <person name="Spirin V."/>
            <person name="Szebenyi C."/>
            <person name="Tomsovsky M."/>
            <person name="Tulloss R.E."/>
            <person name="Uehling J."/>
            <person name="Grigoriev I.V."/>
            <person name="Vagvolgyi C."/>
            <person name="Papp T."/>
            <person name="Martin F.M."/>
            <person name="Miettinen O."/>
            <person name="Hibbett D.S."/>
            <person name="Nagy L.G."/>
        </authorList>
    </citation>
    <scope>NUCLEOTIDE SEQUENCE [LARGE SCALE GENOMIC DNA]</scope>
    <source>
        <strain evidence="2 3">CBS 166.37</strain>
    </source>
</reference>
<evidence type="ECO:0000256" key="1">
    <source>
        <dbReference type="SAM" id="MobiDB-lite"/>
    </source>
</evidence>
<dbReference type="EMBL" id="ML213593">
    <property type="protein sequence ID" value="TFK42112.1"/>
    <property type="molecule type" value="Genomic_DNA"/>
</dbReference>
<evidence type="ECO:0000313" key="2">
    <source>
        <dbReference type="EMBL" id="TFK42112.1"/>
    </source>
</evidence>
<gene>
    <name evidence="2" type="ORF">BDQ12DRAFT_696601</name>
</gene>
<dbReference type="AlphaFoldDB" id="A0A5C3MA17"/>
<proteinExistence type="predicted"/>
<protein>
    <submittedName>
        <fullName evidence="2">Uncharacterized protein</fullName>
    </submittedName>
</protein>
<feature type="compositionally biased region" description="Acidic residues" evidence="1">
    <location>
        <begin position="199"/>
        <end position="211"/>
    </location>
</feature>